<dbReference type="EMBL" id="JAHUZN010000002">
    <property type="protein sequence ID" value="KAG8501297.1"/>
    <property type="molecule type" value="Genomic_DNA"/>
</dbReference>
<feature type="transmembrane region" description="Helical" evidence="9">
    <location>
        <begin position="223"/>
        <end position="244"/>
    </location>
</feature>
<evidence type="ECO:0000256" key="2">
    <source>
        <dbReference type="ARBA" id="ARBA00022448"/>
    </source>
</evidence>
<feature type="transmembrane region" description="Helical" evidence="9">
    <location>
        <begin position="455"/>
        <end position="478"/>
    </location>
</feature>
<evidence type="ECO:0000256" key="7">
    <source>
        <dbReference type="ARBA" id="ARBA00023136"/>
    </source>
</evidence>
<dbReference type="OrthoDB" id="40134at2759"/>
<comment type="subcellular location">
    <subcellularLocation>
        <location evidence="1">Cell membrane</location>
        <topology evidence="1">Multi-pass membrane protein</topology>
    </subcellularLocation>
</comment>
<gene>
    <name evidence="11" type="ORF">CXB51_003420</name>
</gene>
<keyword evidence="6 9" id="KW-1133">Transmembrane helix</keyword>
<evidence type="ECO:0000313" key="11">
    <source>
        <dbReference type="EMBL" id="KAG8501297.1"/>
    </source>
</evidence>
<dbReference type="Pfam" id="PF01490">
    <property type="entry name" value="Aa_trans"/>
    <property type="match status" value="1"/>
</dbReference>
<evidence type="ECO:0000256" key="3">
    <source>
        <dbReference type="ARBA" id="ARBA00022475"/>
    </source>
</evidence>
<evidence type="ECO:0000256" key="5">
    <source>
        <dbReference type="ARBA" id="ARBA00022970"/>
    </source>
</evidence>
<feature type="domain" description="Amino acid transporter transmembrane" evidence="10">
    <location>
        <begin position="77"/>
        <end position="472"/>
    </location>
</feature>
<feature type="transmembrane region" description="Helical" evidence="9">
    <location>
        <begin position="310"/>
        <end position="332"/>
    </location>
</feature>
<keyword evidence="3" id="KW-1003">Cell membrane</keyword>
<evidence type="ECO:0000256" key="8">
    <source>
        <dbReference type="ARBA" id="ARBA00061463"/>
    </source>
</evidence>
<reference evidence="11 12" key="1">
    <citation type="journal article" date="2021" name="bioRxiv">
        <title>The Gossypium anomalum genome as a resource for cotton improvement and evolutionary analysis of hybrid incompatibility.</title>
        <authorList>
            <person name="Grover C.E."/>
            <person name="Yuan D."/>
            <person name="Arick M.A."/>
            <person name="Miller E.R."/>
            <person name="Hu G."/>
            <person name="Peterson D.G."/>
            <person name="Wendel J.F."/>
            <person name="Udall J.A."/>
        </authorList>
    </citation>
    <scope>NUCLEOTIDE SEQUENCE [LARGE SCALE GENOMIC DNA]</scope>
    <source>
        <strain evidence="11">JFW-Udall</strain>
        <tissue evidence="11">Leaf</tissue>
    </source>
</reference>
<proteinExistence type="inferred from homology"/>
<keyword evidence="5" id="KW-0029">Amino-acid transport</keyword>
<sequence>METQPSSDDVYAGNNTSILNIFLLLNPELEKIILVFSGFFSVYTRNINGSSQIVTSEENLKRQKEIDEWLPITSSRNAKWWYSAFHNVTAMVGAGVLSLPYALSELGWGPGVAVLVLSWIITLYTLWQMVEMHEMVPGKRFDRYHELGQYAFGEKLGLYIVVPQQLIVEVGVCIVYMVTGGKSLEKFHDTVCSTCKQIKLTYFIMIFASVHFVLSHLPNFNSISGVSLAAAVMSLSYSTIAWGASVAKGVQPEVQYGYKAKTAAGTVFNFFSGLGDIAFAYAGHNVVLEIQATIPSTPEKPSKGPMWKGVIVAYIVVALCYFPVALIGYWMFGNSIEDNILISLEKPAWLIAMANIFVVIHVIGSYQIYAMPVFDMIETVLVKKLNFRPSTTLRFFVRNFYVAFTMFIAITFPFFGGLLGFFGGFAFAPTTYFLPCIIWLAIYKPKKFGLSWWTNWICIVFGVCLMVLSPIGGLRQIILQAKEYEFYS</sequence>
<feature type="transmembrane region" description="Helical" evidence="9">
    <location>
        <begin position="395"/>
        <end position="415"/>
    </location>
</feature>
<dbReference type="GO" id="GO:0005886">
    <property type="term" value="C:plasma membrane"/>
    <property type="evidence" value="ECO:0007669"/>
    <property type="project" value="UniProtKB-SubCell"/>
</dbReference>
<evidence type="ECO:0000259" key="10">
    <source>
        <dbReference type="Pfam" id="PF01490"/>
    </source>
</evidence>
<accession>A0A8J5ZLG6</accession>
<feature type="transmembrane region" description="Helical" evidence="9">
    <location>
        <begin position="156"/>
        <end position="179"/>
    </location>
</feature>
<dbReference type="AlphaFoldDB" id="A0A8J5ZLG6"/>
<dbReference type="Proteomes" id="UP000701853">
    <property type="component" value="Chromosome 2"/>
</dbReference>
<dbReference type="InterPro" id="IPR013057">
    <property type="entry name" value="AA_transpt_TM"/>
</dbReference>
<organism evidence="11 12">
    <name type="scientific">Gossypium anomalum</name>
    <dbReference type="NCBI Taxonomy" id="47600"/>
    <lineage>
        <taxon>Eukaryota</taxon>
        <taxon>Viridiplantae</taxon>
        <taxon>Streptophyta</taxon>
        <taxon>Embryophyta</taxon>
        <taxon>Tracheophyta</taxon>
        <taxon>Spermatophyta</taxon>
        <taxon>Magnoliopsida</taxon>
        <taxon>eudicotyledons</taxon>
        <taxon>Gunneridae</taxon>
        <taxon>Pentapetalae</taxon>
        <taxon>rosids</taxon>
        <taxon>malvids</taxon>
        <taxon>Malvales</taxon>
        <taxon>Malvaceae</taxon>
        <taxon>Malvoideae</taxon>
        <taxon>Gossypium</taxon>
    </lineage>
</organism>
<feature type="transmembrane region" description="Helical" evidence="9">
    <location>
        <begin position="200"/>
        <end position="217"/>
    </location>
</feature>
<keyword evidence="4 9" id="KW-0812">Transmembrane</keyword>
<evidence type="ECO:0000256" key="4">
    <source>
        <dbReference type="ARBA" id="ARBA00022692"/>
    </source>
</evidence>
<feature type="transmembrane region" description="Helical" evidence="9">
    <location>
        <begin position="352"/>
        <end position="374"/>
    </location>
</feature>
<protein>
    <recommendedName>
        <fullName evidence="10">Amino acid transporter transmembrane domain-containing protein</fullName>
    </recommendedName>
</protein>
<evidence type="ECO:0000256" key="9">
    <source>
        <dbReference type="SAM" id="Phobius"/>
    </source>
</evidence>
<evidence type="ECO:0000256" key="6">
    <source>
        <dbReference type="ARBA" id="ARBA00022989"/>
    </source>
</evidence>
<name>A0A8J5ZLG6_9ROSI</name>
<keyword evidence="7 9" id="KW-0472">Membrane</keyword>
<feature type="transmembrane region" description="Helical" evidence="9">
    <location>
        <begin position="80"/>
        <end position="99"/>
    </location>
</feature>
<dbReference type="FunFam" id="1.20.1740.10:FF:000033">
    <property type="entry name" value="Lysine histidine transporter 1"/>
    <property type="match status" value="1"/>
</dbReference>
<dbReference type="PANTHER" id="PTHR48017">
    <property type="entry name" value="OS05G0424000 PROTEIN-RELATED"/>
    <property type="match status" value="1"/>
</dbReference>
<keyword evidence="2" id="KW-0813">Transport</keyword>
<feature type="transmembrane region" description="Helical" evidence="9">
    <location>
        <begin position="106"/>
        <end position="127"/>
    </location>
</feature>
<comment type="similarity">
    <text evidence="8">Belongs to the amino acid/polyamine transporter 2 family. Amino acid/auxin permease (AAAP) (TC 2.A.18.2) subfamily.</text>
</comment>
<feature type="transmembrane region" description="Helical" evidence="9">
    <location>
        <begin position="421"/>
        <end position="443"/>
    </location>
</feature>
<evidence type="ECO:0000256" key="1">
    <source>
        <dbReference type="ARBA" id="ARBA00004651"/>
    </source>
</evidence>
<evidence type="ECO:0000313" key="12">
    <source>
        <dbReference type="Proteomes" id="UP000701853"/>
    </source>
</evidence>
<comment type="caution">
    <text evidence="11">The sequence shown here is derived from an EMBL/GenBank/DDBJ whole genome shotgun (WGS) entry which is preliminary data.</text>
</comment>
<dbReference type="GO" id="GO:0015171">
    <property type="term" value="F:amino acid transmembrane transporter activity"/>
    <property type="evidence" value="ECO:0007669"/>
    <property type="project" value="UniProtKB-ARBA"/>
</dbReference>
<keyword evidence="12" id="KW-1185">Reference proteome</keyword>